<dbReference type="EMBL" id="JAVRRT010000013">
    <property type="protein sequence ID" value="KAK5166421.1"/>
    <property type="molecule type" value="Genomic_DNA"/>
</dbReference>
<dbReference type="SUPFAM" id="SSF53383">
    <property type="entry name" value="PLP-dependent transferases"/>
    <property type="match status" value="1"/>
</dbReference>
<dbReference type="Gene3D" id="3.90.1150.10">
    <property type="entry name" value="Aspartate Aminotransferase, domain 1"/>
    <property type="match status" value="1"/>
</dbReference>
<keyword evidence="4" id="KW-1185">Reference proteome</keyword>
<dbReference type="GO" id="GO:0030170">
    <property type="term" value="F:pyridoxal phosphate binding"/>
    <property type="evidence" value="ECO:0007669"/>
    <property type="project" value="InterPro"/>
</dbReference>
<evidence type="ECO:0000313" key="3">
    <source>
        <dbReference type="EMBL" id="KAK5166421.1"/>
    </source>
</evidence>
<keyword evidence="1" id="KW-0663">Pyridoxal phosphate</keyword>
<dbReference type="Proteomes" id="UP001337655">
    <property type="component" value="Unassembled WGS sequence"/>
</dbReference>
<dbReference type="PANTHER" id="PTHR43795">
    <property type="entry name" value="BIFUNCTIONAL ASPARTATE AMINOTRANSFERASE AND GLUTAMATE/ASPARTATE-PREPHENATE AMINOTRANSFERASE-RELATED"/>
    <property type="match status" value="1"/>
</dbReference>
<dbReference type="InterPro" id="IPR015424">
    <property type="entry name" value="PyrdxlP-dep_Trfase"/>
</dbReference>
<dbReference type="InterPro" id="IPR050478">
    <property type="entry name" value="Ethylene_sulfur-biosynth"/>
</dbReference>
<evidence type="ECO:0000259" key="2">
    <source>
        <dbReference type="Pfam" id="PF00155"/>
    </source>
</evidence>
<dbReference type="PRINTS" id="PR00753">
    <property type="entry name" value="ACCSYNTHASE"/>
</dbReference>
<sequence>MAELRNQDLLSNRARDNVEGDDHWAPLVNALASPYSPTNTDGIAHFTYGNGPQGSPRLRKAISNFFNSRFAPLKPTQPDEFIITAGVTAMIDHLTWSICNEGEGILLPQPLYTGFTNDIPTRSKGKLVPVSFAREDGSVVLDDVFDPEANLRCFERAYAESQRNGAKIKGVMITNPHNPLGKCYSKEAIVAIMRFCAKYGLHYLSDEIYAMSVFKNERYPDATPFQSVLSIDTEGIINPELVHVLYGAAKDFCANGLRLGAFHTRNEVLRKAVLSITTFSWEAYIVQDMWARILEDTPFLDRFIGDNQKQLASHYALLTNFLDDNHIPYFQGGNAALFLWVDLRRWLLGNSDADTAVLRSTSPDAAKYKAKEDRLSKRWLEKGVMIAKGSRSLSEEIGWFRIVFTAEEKALRTGLNRFLEGLREW</sequence>
<dbReference type="InterPro" id="IPR015422">
    <property type="entry name" value="PyrdxlP-dep_Trfase_small"/>
</dbReference>
<dbReference type="GO" id="GO:0006520">
    <property type="term" value="P:amino acid metabolic process"/>
    <property type="evidence" value="ECO:0007669"/>
    <property type="project" value="TreeGrafter"/>
</dbReference>
<evidence type="ECO:0000313" key="4">
    <source>
        <dbReference type="Proteomes" id="UP001337655"/>
    </source>
</evidence>
<reference evidence="3 4" key="1">
    <citation type="submission" date="2023-08" db="EMBL/GenBank/DDBJ databases">
        <title>Black Yeasts Isolated from many extreme environments.</title>
        <authorList>
            <person name="Coleine C."/>
            <person name="Stajich J.E."/>
            <person name="Selbmann L."/>
        </authorList>
    </citation>
    <scope>NUCLEOTIDE SEQUENCE [LARGE SCALE GENOMIC DNA]</scope>
    <source>
        <strain evidence="3 4">CCFEE 5935</strain>
    </source>
</reference>
<protein>
    <recommendedName>
        <fullName evidence="2">Aminotransferase class I/classII large domain-containing protein</fullName>
    </recommendedName>
</protein>
<dbReference type="GO" id="GO:0008483">
    <property type="term" value="F:transaminase activity"/>
    <property type="evidence" value="ECO:0007669"/>
    <property type="project" value="TreeGrafter"/>
</dbReference>
<name>A0AAV9P496_9PEZI</name>
<comment type="caution">
    <text evidence="3">The sequence shown here is derived from an EMBL/GenBank/DDBJ whole genome shotgun (WGS) entry which is preliminary data.</text>
</comment>
<feature type="domain" description="Aminotransferase class I/classII large" evidence="2">
    <location>
        <begin position="52"/>
        <end position="416"/>
    </location>
</feature>
<dbReference type="CDD" id="cd00609">
    <property type="entry name" value="AAT_like"/>
    <property type="match status" value="1"/>
</dbReference>
<dbReference type="InterPro" id="IPR015421">
    <property type="entry name" value="PyrdxlP-dep_Trfase_major"/>
</dbReference>
<evidence type="ECO:0000256" key="1">
    <source>
        <dbReference type="ARBA" id="ARBA00022898"/>
    </source>
</evidence>
<dbReference type="InterPro" id="IPR004839">
    <property type="entry name" value="Aminotransferase_I/II_large"/>
</dbReference>
<gene>
    <name evidence="3" type="ORF">LTR77_007964</name>
</gene>
<dbReference type="PANTHER" id="PTHR43795:SF39">
    <property type="entry name" value="AMINOTRANSFERASE CLASS I_CLASSII DOMAIN-CONTAINING PROTEIN"/>
    <property type="match status" value="1"/>
</dbReference>
<accession>A0AAV9P496</accession>
<dbReference type="AlphaFoldDB" id="A0AAV9P496"/>
<dbReference type="RefSeq" id="XP_064656303.1">
    <property type="nucleotide sequence ID" value="XM_064805198.1"/>
</dbReference>
<dbReference type="Pfam" id="PF00155">
    <property type="entry name" value="Aminotran_1_2"/>
    <property type="match status" value="1"/>
</dbReference>
<dbReference type="GeneID" id="89929298"/>
<dbReference type="Gene3D" id="3.40.640.10">
    <property type="entry name" value="Type I PLP-dependent aspartate aminotransferase-like (Major domain)"/>
    <property type="match status" value="1"/>
</dbReference>
<proteinExistence type="predicted"/>
<organism evidence="3 4">
    <name type="scientific">Saxophila tyrrhenica</name>
    <dbReference type="NCBI Taxonomy" id="1690608"/>
    <lineage>
        <taxon>Eukaryota</taxon>
        <taxon>Fungi</taxon>
        <taxon>Dikarya</taxon>
        <taxon>Ascomycota</taxon>
        <taxon>Pezizomycotina</taxon>
        <taxon>Dothideomycetes</taxon>
        <taxon>Dothideomycetidae</taxon>
        <taxon>Mycosphaerellales</taxon>
        <taxon>Extremaceae</taxon>
        <taxon>Saxophila</taxon>
    </lineage>
</organism>